<protein>
    <submittedName>
        <fullName evidence="1">Uncharacterized protein</fullName>
    </submittedName>
</protein>
<proteinExistence type="predicted"/>
<dbReference type="EMBL" id="JACGWK010000007">
    <property type="protein sequence ID" value="KAL0344313.1"/>
    <property type="molecule type" value="Genomic_DNA"/>
</dbReference>
<dbReference type="PANTHER" id="PTHR31973">
    <property type="entry name" value="POLYPROTEIN, PUTATIVE-RELATED"/>
    <property type="match status" value="1"/>
</dbReference>
<name>A0AAW2NM55_9LAMI</name>
<organism evidence="1">
    <name type="scientific">Sesamum angustifolium</name>
    <dbReference type="NCBI Taxonomy" id="2727405"/>
    <lineage>
        <taxon>Eukaryota</taxon>
        <taxon>Viridiplantae</taxon>
        <taxon>Streptophyta</taxon>
        <taxon>Embryophyta</taxon>
        <taxon>Tracheophyta</taxon>
        <taxon>Spermatophyta</taxon>
        <taxon>Magnoliopsida</taxon>
        <taxon>eudicotyledons</taxon>
        <taxon>Gunneridae</taxon>
        <taxon>Pentapetalae</taxon>
        <taxon>asterids</taxon>
        <taxon>lamiids</taxon>
        <taxon>Lamiales</taxon>
        <taxon>Pedaliaceae</taxon>
        <taxon>Sesamum</taxon>
    </lineage>
</organism>
<comment type="caution">
    <text evidence="1">The sequence shown here is derived from an EMBL/GenBank/DDBJ whole genome shotgun (WGS) entry which is preliminary data.</text>
</comment>
<dbReference type="PANTHER" id="PTHR31973:SF187">
    <property type="entry name" value="MUTATOR TRANSPOSASE MUDRA PROTEIN"/>
    <property type="match status" value="1"/>
</dbReference>
<gene>
    <name evidence="1" type="ORF">Sangu_1318700</name>
</gene>
<sequence length="140" mass="16248">DKSTFQIRDYNDKHECGEIYHVKNYNSTWIEKKYEEMSRTDPKRSVKGFRHDVIIDIRCHVSKSQAYRAKWNALKKIEGLSVDQYGRLWDYVEELRGSNPSSTFILSRAASDGSAGSKFGKLYVCFEGLKLAFFASCRRS</sequence>
<feature type="non-terminal residue" evidence="1">
    <location>
        <position position="1"/>
    </location>
</feature>
<reference evidence="1" key="2">
    <citation type="journal article" date="2024" name="Plant">
        <title>Genomic evolution and insights into agronomic trait innovations of Sesamum species.</title>
        <authorList>
            <person name="Miao H."/>
            <person name="Wang L."/>
            <person name="Qu L."/>
            <person name="Liu H."/>
            <person name="Sun Y."/>
            <person name="Le M."/>
            <person name="Wang Q."/>
            <person name="Wei S."/>
            <person name="Zheng Y."/>
            <person name="Lin W."/>
            <person name="Duan Y."/>
            <person name="Cao H."/>
            <person name="Xiong S."/>
            <person name="Wang X."/>
            <person name="Wei L."/>
            <person name="Li C."/>
            <person name="Ma Q."/>
            <person name="Ju M."/>
            <person name="Zhao R."/>
            <person name="Li G."/>
            <person name="Mu C."/>
            <person name="Tian Q."/>
            <person name="Mei H."/>
            <person name="Zhang T."/>
            <person name="Gao T."/>
            <person name="Zhang H."/>
        </authorList>
    </citation>
    <scope>NUCLEOTIDE SEQUENCE</scope>
    <source>
        <strain evidence="1">G01</strain>
    </source>
</reference>
<dbReference type="AlphaFoldDB" id="A0AAW2NM55"/>
<reference evidence="1" key="1">
    <citation type="submission" date="2020-06" db="EMBL/GenBank/DDBJ databases">
        <authorList>
            <person name="Li T."/>
            <person name="Hu X."/>
            <person name="Zhang T."/>
            <person name="Song X."/>
            <person name="Zhang H."/>
            <person name="Dai N."/>
            <person name="Sheng W."/>
            <person name="Hou X."/>
            <person name="Wei L."/>
        </authorList>
    </citation>
    <scope>NUCLEOTIDE SEQUENCE</scope>
    <source>
        <strain evidence="1">G01</strain>
        <tissue evidence="1">Leaf</tissue>
    </source>
</reference>
<evidence type="ECO:0000313" key="1">
    <source>
        <dbReference type="EMBL" id="KAL0344313.1"/>
    </source>
</evidence>
<accession>A0AAW2NM55</accession>